<dbReference type="Proteomes" id="UP000319769">
    <property type="component" value="Unassembled WGS sequence"/>
</dbReference>
<keyword evidence="4" id="KW-1003">Cell membrane</keyword>
<keyword evidence="5" id="KW-0963">Cytoplasm</keyword>
<dbReference type="PANTHER" id="PTHR12418:SF19">
    <property type="entry name" value="ACYL-COENZYME A THIOESTERASE THEM4"/>
    <property type="match status" value="1"/>
</dbReference>
<feature type="domain" description="Thioesterase" evidence="24">
    <location>
        <begin position="110"/>
        <end position="181"/>
    </location>
</feature>
<evidence type="ECO:0000313" key="25">
    <source>
        <dbReference type="EMBL" id="KAA9153191.1"/>
    </source>
</evidence>
<dbReference type="OrthoDB" id="3474675at2"/>
<evidence type="ECO:0000256" key="17">
    <source>
        <dbReference type="ARBA" id="ARBA00040123"/>
    </source>
</evidence>
<dbReference type="Pfam" id="PF03061">
    <property type="entry name" value="4HBT"/>
    <property type="match status" value="1"/>
</dbReference>
<keyword evidence="8" id="KW-0276">Fatty acid metabolism</keyword>
<comment type="catalytic activity">
    <reaction evidence="19">
        <text>octanoyl-CoA + H2O = octanoate + CoA + H(+)</text>
        <dbReference type="Rhea" id="RHEA:30143"/>
        <dbReference type="ChEBI" id="CHEBI:15377"/>
        <dbReference type="ChEBI" id="CHEBI:15378"/>
        <dbReference type="ChEBI" id="CHEBI:25646"/>
        <dbReference type="ChEBI" id="CHEBI:57287"/>
        <dbReference type="ChEBI" id="CHEBI:57386"/>
    </reaction>
    <physiologicalReaction direction="left-to-right" evidence="19">
        <dbReference type="Rhea" id="RHEA:30144"/>
    </physiologicalReaction>
</comment>
<evidence type="ECO:0000256" key="22">
    <source>
        <dbReference type="ARBA" id="ARBA00048074"/>
    </source>
</evidence>
<evidence type="ECO:0000256" key="12">
    <source>
        <dbReference type="ARBA" id="ARBA00023273"/>
    </source>
</evidence>
<comment type="subcellular location">
    <subcellularLocation>
        <location evidence="3">Cell projection</location>
        <location evidence="3">Ruffle membrane</location>
    </subcellularLocation>
    <subcellularLocation>
        <location evidence="2">Cytoplasm</location>
    </subcellularLocation>
    <subcellularLocation>
        <location evidence="1">Membrane</location>
        <topology evidence="1">Peripheral membrane protein</topology>
    </subcellularLocation>
</comment>
<comment type="catalytic activity">
    <reaction evidence="21">
        <text>decanoyl-CoA + H2O = decanoate + CoA + H(+)</text>
        <dbReference type="Rhea" id="RHEA:40059"/>
        <dbReference type="ChEBI" id="CHEBI:15377"/>
        <dbReference type="ChEBI" id="CHEBI:15378"/>
        <dbReference type="ChEBI" id="CHEBI:27689"/>
        <dbReference type="ChEBI" id="CHEBI:57287"/>
        <dbReference type="ChEBI" id="CHEBI:61430"/>
    </reaction>
    <physiologicalReaction direction="left-to-right" evidence="21">
        <dbReference type="Rhea" id="RHEA:40060"/>
    </physiologicalReaction>
</comment>
<dbReference type="InterPro" id="IPR006683">
    <property type="entry name" value="Thioestr_dom"/>
</dbReference>
<comment type="catalytic activity">
    <reaction evidence="13">
        <text>(5Z,8Z,11Z,14Z)-eicosatetraenoyl-CoA + H2O = (5Z,8Z,11Z,14Z)-eicosatetraenoate + CoA + H(+)</text>
        <dbReference type="Rhea" id="RHEA:40151"/>
        <dbReference type="ChEBI" id="CHEBI:15377"/>
        <dbReference type="ChEBI" id="CHEBI:15378"/>
        <dbReference type="ChEBI" id="CHEBI:32395"/>
        <dbReference type="ChEBI" id="CHEBI:57287"/>
        <dbReference type="ChEBI" id="CHEBI:57368"/>
    </reaction>
    <physiologicalReaction direction="left-to-right" evidence="13">
        <dbReference type="Rhea" id="RHEA:40152"/>
    </physiologicalReaction>
</comment>
<dbReference type="GO" id="GO:0006631">
    <property type="term" value="P:fatty acid metabolic process"/>
    <property type="evidence" value="ECO:0007669"/>
    <property type="project" value="UniProtKB-KW"/>
</dbReference>
<comment type="catalytic activity">
    <reaction evidence="20">
        <text>hexadecanoyl-CoA + H2O = hexadecanoate + CoA + H(+)</text>
        <dbReference type="Rhea" id="RHEA:16645"/>
        <dbReference type="ChEBI" id="CHEBI:7896"/>
        <dbReference type="ChEBI" id="CHEBI:15377"/>
        <dbReference type="ChEBI" id="CHEBI:15378"/>
        <dbReference type="ChEBI" id="CHEBI:57287"/>
        <dbReference type="ChEBI" id="CHEBI:57379"/>
        <dbReference type="EC" id="3.1.2.2"/>
    </reaction>
    <physiologicalReaction direction="left-to-right" evidence="20">
        <dbReference type="Rhea" id="RHEA:16646"/>
    </physiologicalReaction>
</comment>
<evidence type="ECO:0000256" key="9">
    <source>
        <dbReference type="ARBA" id="ARBA00022946"/>
    </source>
</evidence>
<protein>
    <recommendedName>
        <fullName evidence="17">Acyl-coenzyme A thioesterase THEM4</fullName>
        <ecNumber evidence="16">3.1.2.2</ecNumber>
    </recommendedName>
    <alternativeName>
        <fullName evidence="18">Thioesterase superfamily member 4</fullName>
    </alternativeName>
</protein>
<evidence type="ECO:0000256" key="4">
    <source>
        <dbReference type="ARBA" id="ARBA00022475"/>
    </source>
</evidence>
<reference evidence="25" key="1">
    <citation type="submission" date="2019-09" db="EMBL/GenBank/DDBJ databases">
        <authorList>
            <person name="Teo W.F.A."/>
            <person name="Duangmal K."/>
        </authorList>
    </citation>
    <scope>NUCLEOTIDE SEQUENCE [LARGE SCALE GENOMIC DNA]</scope>
    <source>
        <strain evidence="25">K81G1</strain>
    </source>
</reference>
<comment type="catalytic activity">
    <reaction evidence="14">
        <text>(9Z)-octadecenoyl-CoA + H2O = (9Z)-octadecenoate + CoA + H(+)</text>
        <dbReference type="Rhea" id="RHEA:40139"/>
        <dbReference type="ChEBI" id="CHEBI:15377"/>
        <dbReference type="ChEBI" id="CHEBI:15378"/>
        <dbReference type="ChEBI" id="CHEBI:30823"/>
        <dbReference type="ChEBI" id="CHEBI:57287"/>
        <dbReference type="ChEBI" id="CHEBI:57387"/>
    </reaction>
    <physiologicalReaction direction="left-to-right" evidence="14">
        <dbReference type="Rhea" id="RHEA:40140"/>
    </physiologicalReaction>
</comment>
<evidence type="ECO:0000313" key="26">
    <source>
        <dbReference type="Proteomes" id="UP000319769"/>
    </source>
</evidence>
<comment type="catalytic activity">
    <reaction evidence="22">
        <text>dodecanoyl-CoA + H2O = dodecanoate + CoA + H(+)</text>
        <dbReference type="Rhea" id="RHEA:30135"/>
        <dbReference type="ChEBI" id="CHEBI:15377"/>
        <dbReference type="ChEBI" id="CHEBI:15378"/>
        <dbReference type="ChEBI" id="CHEBI:18262"/>
        <dbReference type="ChEBI" id="CHEBI:57287"/>
        <dbReference type="ChEBI" id="CHEBI:57375"/>
    </reaction>
    <physiologicalReaction direction="left-to-right" evidence="22">
        <dbReference type="Rhea" id="RHEA:30136"/>
    </physiologicalReaction>
</comment>
<evidence type="ECO:0000256" key="2">
    <source>
        <dbReference type="ARBA" id="ARBA00004496"/>
    </source>
</evidence>
<dbReference type="EC" id="3.1.2.2" evidence="16"/>
<evidence type="ECO:0000256" key="14">
    <source>
        <dbReference type="ARBA" id="ARBA00037002"/>
    </source>
</evidence>
<keyword evidence="10" id="KW-0443">Lipid metabolism</keyword>
<keyword evidence="9" id="KW-0809">Transit peptide</keyword>
<evidence type="ECO:0000256" key="19">
    <source>
        <dbReference type="ARBA" id="ARBA00047588"/>
    </source>
</evidence>
<sequence>MDQISATPGVAGQPGGPEFGRMIEALRTVQAAITGAAPPPEVSAEVGAILETVAGALEPYLVGEDEQLSGHRDDLPGRGQPLLPPLWLDERDETHLRGRVTFDRFHLGGNGAAHGGAITVLFDEMLGRLANAGRNRARTKYLQVEYHRITPLDTELRVEAKIARVEGRKRFLTCALYDGEHLTADAEGLFVELLPGQP</sequence>
<dbReference type="Gene3D" id="3.10.129.10">
    <property type="entry name" value="Hotdog Thioesterase"/>
    <property type="match status" value="1"/>
</dbReference>
<comment type="catalytic activity">
    <reaction evidence="23">
        <text>tetradecanoyl-CoA + H2O = tetradecanoate + CoA + H(+)</text>
        <dbReference type="Rhea" id="RHEA:40119"/>
        <dbReference type="ChEBI" id="CHEBI:15377"/>
        <dbReference type="ChEBI" id="CHEBI:15378"/>
        <dbReference type="ChEBI" id="CHEBI:30807"/>
        <dbReference type="ChEBI" id="CHEBI:57287"/>
        <dbReference type="ChEBI" id="CHEBI:57385"/>
    </reaction>
    <physiologicalReaction direction="left-to-right" evidence="23">
        <dbReference type="Rhea" id="RHEA:40120"/>
    </physiologicalReaction>
</comment>
<comment type="caution">
    <text evidence="25">The sequence shown here is derived from an EMBL/GenBank/DDBJ whole genome shotgun (WGS) entry which is preliminary data.</text>
</comment>
<gene>
    <name evidence="25" type="ORF">FPZ12_035330</name>
</gene>
<proteinExistence type="inferred from homology"/>
<dbReference type="SUPFAM" id="SSF54637">
    <property type="entry name" value="Thioesterase/thiol ester dehydrase-isomerase"/>
    <property type="match status" value="1"/>
</dbReference>
<evidence type="ECO:0000256" key="13">
    <source>
        <dbReference type="ARBA" id="ARBA00035852"/>
    </source>
</evidence>
<evidence type="ECO:0000256" key="1">
    <source>
        <dbReference type="ARBA" id="ARBA00004170"/>
    </source>
</evidence>
<evidence type="ECO:0000256" key="23">
    <source>
        <dbReference type="ARBA" id="ARBA00048180"/>
    </source>
</evidence>
<evidence type="ECO:0000256" key="8">
    <source>
        <dbReference type="ARBA" id="ARBA00022832"/>
    </source>
</evidence>
<evidence type="ECO:0000256" key="16">
    <source>
        <dbReference type="ARBA" id="ARBA00038848"/>
    </source>
</evidence>
<evidence type="ECO:0000256" key="11">
    <source>
        <dbReference type="ARBA" id="ARBA00023136"/>
    </source>
</evidence>
<dbReference type="RefSeq" id="WP_144750500.1">
    <property type="nucleotide sequence ID" value="NZ_VMNW02000079.1"/>
</dbReference>
<keyword evidence="12" id="KW-0966">Cell projection</keyword>
<evidence type="ECO:0000256" key="3">
    <source>
        <dbReference type="ARBA" id="ARBA00004632"/>
    </source>
</evidence>
<dbReference type="GO" id="GO:0016787">
    <property type="term" value="F:hydrolase activity"/>
    <property type="evidence" value="ECO:0007669"/>
    <property type="project" value="UniProtKB-KW"/>
</dbReference>
<dbReference type="EMBL" id="VMNW02000079">
    <property type="protein sequence ID" value="KAA9153191.1"/>
    <property type="molecule type" value="Genomic_DNA"/>
</dbReference>
<dbReference type="GO" id="GO:0005737">
    <property type="term" value="C:cytoplasm"/>
    <property type="evidence" value="ECO:0007669"/>
    <property type="project" value="UniProtKB-SubCell"/>
</dbReference>
<dbReference type="InterPro" id="IPR052365">
    <property type="entry name" value="THEM4/THEM5_acyl-CoA_thioest"/>
</dbReference>
<dbReference type="InterPro" id="IPR029069">
    <property type="entry name" value="HotDog_dom_sf"/>
</dbReference>
<keyword evidence="11" id="KW-0472">Membrane</keyword>
<evidence type="ECO:0000256" key="6">
    <source>
        <dbReference type="ARBA" id="ARBA00022703"/>
    </source>
</evidence>
<evidence type="ECO:0000256" key="5">
    <source>
        <dbReference type="ARBA" id="ARBA00022490"/>
    </source>
</evidence>
<evidence type="ECO:0000259" key="24">
    <source>
        <dbReference type="Pfam" id="PF03061"/>
    </source>
</evidence>
<evidence type="ECO:0000256" key="20">
    <source>
        <dbReference type="ARBA" id="ARBA00047734"/>
    </source>
</evidence>
<keyword evidence="7" id="KW-0378">Hydrolase</keyword>
<evidence type="ECO:0000256" key="7">
    <source>
        <dbReference type="ARBA" id="ARBA00022801"/>
    </source>
</evidence>
<dbReference type="GO" id="GO:0016020">
    <property type="term" value="C:membrane"/>
    <property type="evidence" value="ECO:0007669"/>
    <property type="project" value="UniProtKB-SubCell"/>
</dbReference>
<evidence type="ECO:0000256" key="21">
    <source>
        <dbReference type="ARBA" id="ARBA00047969"/>
    </source>
</evidence>
<organism evidence="25 26">
    <name type="scientific">Amycolatopsis acidicola</name>
    <dbReference type="NCBI Taxonomy" id="2596893"/>
    <lineage>
        <taxon>Bacteria</taxon>
        <taxon>Bacillati</taxon>
        <taxon>Actinomycetota</taxon>
        <taxon>Actinomycetes</taxon>
        <taxon>Pseudonocardiales</taxon>
        <taxon>Pseudonocardiaceae</taxon>
        <taxon>Amycolatopsis</taxon>
    </lineage>
</organism>
<evidence type="ECO:0000256" key="18">
    <source>
        <dbReference type="ARBA" id="ARBA00043210"/>
    </source>
</evidence>
<dbReference type="PANTHER" id="PTHR12418">
    <property type="entry name" value="ACYL-COENZYME A THIOESTERASE THEM4"/>
    <property type="match status" value="1"/>
</dbReference>
<name>A0A5N0UPY8_9PSEU</name>
<evidence type="ECO:0000256" key="10">
    <source>
        <dbReference type="ARBA" id="ARBA00023098"/>
    </source>
</evidence>
<comment type="similarity">
    <text evidence="15">Belongs to the THEM4/THEM5 thioesterase family.</text>
</comment>
<evidence type="ECO:0000256" key="15">
    <source>
        <dbReference type="ARBA" id="ARBA00038456"/>
    </source>
</evidence>
<dbReference type="AlphaFoldDB" id="A0A5N0UPY8"/>
<keyword evidence="6" id="KW-0053">Apoptosis</keyword>
<keyword evidence="26" id="KW-1185">Reference proteome</keyword>
<accession>A0A5N0UPY8</accession>